<sequence>MIRVIIMDDEPLALINMEKKLKEFNSIEVIKSFTTAKDLLAEGPSLDFQVAFLDVEMPGMNGLEIARLLKEWNKNVYIVFVTAYRDYAVQAFEIHSLDYLLKPISKARLETTINRIQELLHLEKNSTPTLIRNKPALTIQCFGGFVVLHDDKAVHWRTVKTKELFSFLFSNLNSLVPRDSIIDALWSETEYKKARVQLHTTVSYLRTTLSALGYLEVIQHANGCYILQLEDFQCDAHDLEHILNRKMETGKLDIETAEALIQNYQGEYMATLDYPWITSKANFMNNQFTLLLHDLVEHYTAINDVKKREHILLLTIEHNPYSDKTIQQLIKHYIDVDNRANAVKIYNNFKRTLIADLGILPEHETTELFNAISVEL</sequence>
<dbReference type="PROSITE" id="PS50110">
    <property type="entry name" value="RESPONSE_REGULATORY"/>
    <property type="match status" value="1"/>
</dbReference>
<dbReference type="SMART" id="SM00448">
    <property type="entry name" value="REC"/>
    <property type="match status" value="1"/>
</dbReference>
<protein>
    <submittedName>
        <fullName evidence="8">Response regulator</fullName>
    </submittedName>
</protein>
<dbReference type="Pfam" id="PF03704">
    <property type="entry name" value="BTAD"/>
    <property type="match status" value="1"/>
</dbReference>
<gene>
    <name evidence="8" type="ORF">FJQ98_01925</name>
</gene>
<evidence type="ECO:0000313" key="8">
    <source>
        <dbReference type="EMBL" id="QQP12871.1"/>
    </source>
</evidence>
<dbReference type="Gene3D" id="1.25.40.10">
    <property type="entry name" value="Tetratricopeptide repeat domain"/>
    <property type="match status" value="1"/>
</dbReference>
<evidence type="ECO:0000259" key="7">
    <source>
        <dbReference type="PROSITE" id="PS50110"/>
    </source>
</evidence>
<feature type="domain" description="Response regulatory" evidence="7">
    <location>
        <begin position="3"/>
        <end position="117"/>
    </location>
</feature>
<evidence type="ECO:0000256" key="4">
    <source>
        <dbReference type="ARBA" id="ARBA00023125"/>
    </source>
</evidence>
<keyword evidence="4" id="KW-0238">DNA-binding</keyword>
<dbReference type="Pfam" id="PF00072">
    <property type="entry name" value="Response_reg"/>
    <property type="match status" value="1"/>
</dbReference>
<keyword evidence="9" id="KW-1185">Reference proteome</keyword>
<dbReference type="Gene3D" id="3.40.50.2300">
    <property type="match status" value="1"/>
</dbReference>
<dbReference type="SUPFAM" id="SSF46894">
    <property type="entry name" value="C-terminal effector domain of the bipartite response regulators"/>
    <property type="match status" value="1"/>
</dbReference>
<keyword evidence="6" id="KW-0597">Phosphoprotein</keyword>
<evidence type="ECO:0000313" key="9">
    <source>
        <dbReference type="Proteomes" id="UP000596049"/>
    </source>
</evidence>
<dbReference type="Proteomes" id="UP000596049">
    <property type="component" value="Chromosome"/>
</dbReference>
<keyword evidence="3" id="KW-0805">Transcription regulation</keyword>
<dbReference type="SUPFAM" id="SSF52172">
    <property type="entry name" value="CheY-like"/>
    <property type="match status" value="1"/>
</dbReference>
<evidence type="ECO:0000256" key="5">
    <source>
        <dbReference type="ARBA" id="ARBA00023163"/>
    </source>
</evidence>
<dbReference type="InterPro" id="IPR005158">
    <property type="entry name" value="BTAD"/>
</dbReference>
<dbReference type="InterPro" id="IPR051677">
    <property type="entry name" value="AfsR-DnrI-RedD_regulator"/>
</dbReference>
<dbReference type="SMART" id="SM01043">
    <property type="entry name" value="BTAD"/>
    <property type="match status" value="1"/>
</dbReference>
<name>A0ABX7ASE5_9BACI</name>
<feature type="modified residue" description="4-aspartylphosphate" evidence="6">
    <location>
        <position position="54"/>
    </location>
</feature>
<dbReference type="InterPro" id="IPR001789">
    <property type="entry name" value="Sig_transdc_resp-reg_receiver"/>
</dbReference>
<reference evidence="8 9" key="1">
    <citation type="submission" date="2020-01" db="EMBL/GenBank/DDBJ databases">
        <authorList>
            <person name="Liu G."/>
            <person name="Liu B."/>
        </authorList>
    </citation>
    <scope>NUCLEOTIDE SEQUENCE [LARGE SCALE GENOMIC DNA]</scope>
    <source>
        <strain evidence="8 9">FJAT-51161</strain>
    </source>
</reference>
<dbReference type="InterPro" id="IPR036388">
    <property type="entry name" value="WH-like_DNA-bd_sf"/>
</dbReference>
<dbReference type="PANTHER" id="PTHR35807">
    <property type="entry name" value="TRANSCRIPTIONAL REGULATOR REDD-RELATED"/>
    <property type="match status" value="1"/>
</dbReference>
<dbReference type="PANTHER" id="PTHR35807:SF2">
    <property type="entry name" value="TRANSCRIPTIONAL ACTIVATOR DOMAIN"/>
    <property type="match status" value="1"/>
</dbReference>
<dbReference type="SUPFAM" id="SSF48452">
    <property type="entry name" value="TPR-like"/>
    <property type="match status" value="1"/>
</dbReference>
<dbReference type="Gene3D" id="1.10.10.10">
    <property type="entry name" value="Winged helix-like DNA-binding domain superfamily/Winged helix DNA-binding domain"/>
    <property type="match status" value="1"/>
</dbReference>
<dbReference type="InterPro" id="IPR011006">
    <property type="entry name" value="CheY-like_superfamily"/>
</dbReference>
<dbReference type="InterPro" id="IPR016032">
    <property type="entry name" value="Sig_transdc_resp-reg_C-effctor"/>
</dbReference>
<keyword evidence="5" id="KW-0804">Transcription</keyword>
<evidence type="ECO:0000256" key="2">
    <source>
        <dbReference type="ARBA" id="ARBA00023012"/>
    </source>
</evidence>
<evidence type="ECO:0000256" key="3">
    <source>
        <dbReference type="ARBA" id="ARBA00023015"/>
    </source>
</evidence>
<keyword evidence="2" id="KW-0902">Two-component regulatory system</keyword>
<evidence type="ECO:0000256" key="6">
    <source>
        <dbReference type="PROSITE-ProRule" id="PRU00169"/>
    </source>
</evidence>
<proteinExistence type="predicted"/>
<accession>A0ABX7ASE5</accession>
<organism evidence="8 9">
    <name type="scientific">Lysinibacillus agricola</name>
    <dbReference type="NCBI Taxonomy" id="2590012"/>
    <lineage>
        <taxon>Bacteria</taxon>
        <taxon>Bacillati</taxon>
        <taxon>Bacillota</taxon>
        <taxon>Bacilli</taxon>
        <taxon>Bacillales</taxon>
        <taxon>Bacillaceae</taxon>
        <taxon>Lysinibacillus</taxon>
    </lineage>
</organism>
<dbReference type="EMBL" id="CP067341">
    <property type="protein sequence ID" value="QQP12871.1"/>
    <property type="molecule type" value="Genomic_DNA"/>
</dbReference>
<dbReference type="InterPro" id="IPR011990">
    <property type="entry name" value="TPR-like_helical_dom_sf"/>
</dbReference>
<evidence type="ECO:0000256" key="1">
    <source>
        <dbReference type="ARBA" id="ARBA00004496"/>
    </source>
</evidence>
<comment type="subcellular location">
    <subcellularLocation>
        <location evidence="1">Cytoplasm</location>
    </subcellularLocation>
</comment>